<keyword evidence="3 6" id="KW-0418">Kinase</keyword>
<dbReference type="Gene3D" id="1.10.510.10">
    <property type="entry name" value="Transferase(Phosphotransferase) domain 1"/>
    <property type="match status" value="1"/>
</dbReference>
<dbReference type="PANTHER" id="PTHR47973">
    <property type="entry name" value="CYSTEINE-RICH RECEPTOR-LIKE PROTEIN KINASE 3"/>
    <property type="match status" value="1"/>
</dbReference>
<keyword evidence="2" id="KW-0547">Nucleotide-binding</keyword>
<evidence type="ECO:0000313" key="6">
    <source>
        <dbReference type="EMBL" id="KAK7852142.1"/>
    </source>
</evidence>
<evidence type="ECO:0000256" key="3">
    <source>
        <dbReference type="ARBA" id="ARBA00022777"/>
    </source>
</evidence>
<reference evidence="6 7" key="1">
    <citation type="journal article" date="2018" name="Sci. Data">
        <title>The draft genome sequence of cork oak.</title>
        <authorList>
            <person name="Ramos A.M."/>
            <person name="Usie A."/>
            <person name="Barbosa P."/>
            <person name="Barros P.M."/>
            <person name="Capote T."/>
            <person name="Chaves I."/>
            <person name="Simoes F."/>
            <person name="Abreu I."/>
            <person name="Carrasquinho I."/>
            <person name="Faro C."/>
            <person name="Guimaraes J.B."/>
            <person name="Mendonca D."/>
            <person name="Nobrega F."/>
            <person name="Rodrigues L."/>
            <person name="Saibo N.J.M."/>
            <person name="Varela M.C."/>
            <person name="Egas C."/>
            <person name="Matos J."/>
            <person name="Miguel C.M."/>
            <person name="Oliveira M.M."/>
            <person name="Ricardo C.P."/>
            <person name="Goncalves S."/>
        </authorList>
    </citation>
    <scope>NUCLEOTIDE SEQUENCE [LARGE SCALE GENOMIC DNA]</scope>
    <source>
        <strain evidence="7">cv. HL8</strain>
    </source>
</reference>
<evidence type="ECO:0000256" key="1">
    <source>
        <dbReference type="ARBA" id="ARBA00022679"/>
    </source>
</evidence>
<keyword evidence="1" id="KW-0808">Transferase</keyword>
<dbReference type="GO" id="GO:0004672">
    <property type="term" value="F:protein kinase activity"/>
    <property type="evidence" value="ECO:0007669"/>
    <property type="project" value="InterPro"/>
</dbReference>
<comment type="caution">
    <text evidence="6">The sequence shown here is derived from an EMBL/GenBank/DDBJ whole genome shotgun (WGS) entry which is preliminary data.</text>
</comment>
<evidence type="ECO:0000256" key="2">
    <source>
        <dbReference type="ARBA" id="ARBA00022741"/>
    </source>
</evidence>
<dbReference type="AlphaFoldDB" id="A0AAW0LM48"/>
<dbReference type="PROSITE" id="PS50011">
    <property type="entry name" value="PROTEIN_KINASE_DOM"/>
    <property type="match status" value="1"/>
</dbReference>
<dbReference type="InterPro" id="IPR052059">
    <property type="entry name" value="CR_Ser/Thr_kinase"/>
</dbReference>
<dbReference type="Proteomes" id="UP000237347">
    <property type="component" value="Unassembled WGS sequence"/>
</dbReference>
<dbReference type="GO" id="GO:0005524">
    <property type="term" value="F:ATP binding"/>
    <property type="evidence" value="ECO:0007669"/>
    <property type="project" value="UniProtKB-KW"/>
</dbReference>
<accession>A0AAW0LM48</accession>
<gene>
    <name evidence="6" type="primary">PBL1_1</name>
    <name evidence="6" type="ORF">CFP56_040124</name>
</gene>
<keyword evidence="7" id="KW-1185">Reference proteome</keyword>
<protein>
    <submittedName>
        <fullName evidence="6">Serine/threonine-protein kinase pbl1</fullName>
    </submittedName>
</protein>
<proteinExistence type="predicted"/>
<keyword evidence="4" id="KW-0067">ATP-binding</keyword>
<evidence type="ECO:0000259" key="5">
    <source>
        <dbReference type="PROSITE" id="PS50011"/>
    </source>
</evidence>
<evidence type="ECO:0000256" key="4">
    <source>
        <dbReference type="ARBA" id="ARBA00022840"/>
    </source>
</evidence>
<dbReference type="InterPro" id="IPR011009">
    <property type="entry name" value="Kinase-like_dom_sf"/>
</dbReference>
<dbReference type="EMBL" id="PKMF04000079">
    <property type="protein sequence ID" value="KAK7852142.1"/>
    <property type="molecule type" value="Genomic_DNA"/>
</dbReference>
<organism evidence="6 7">
    <name type="scientific">Quercus suber</name>
    <name type="common">Cork oak</name>
    <dbReference type="NCBI Taxonomy" id="58331"/>
    <lineage>
        <taxon>Eukaryota</taxon>
        <taxon>Viridiplantae</taxon>
        <taxon>Streptophyta</taxon>
        <taxon>Embryophyta</taxon>
        <taxon>Tracheophyta</taxon>
        <taxon>Spermatophyta</taxon>
        <taxon>Magnoliopsida</taxon>
        <taxon>eudicotyledons</taxon>
        <taxon>Gunneridae</taxon>
        <taxon>Pentapetalae</taxon>
        <taxon>rosids</taxon>
        <taxon>fabids</taxon>
        <taxon>Fagales</taxon>
        <taxon>Fagaceae</taxon>
        <taxon>Quercus</taxon>
    </lineage>
</organism>
<feature type="domain" description="Protein kinase" evidence="5">
    <location>
        <begin position="1"/>
        <end position="119"/>
    </location>
</feature>
<name>A0AAW0LM48_QUESU</name>
<dbReference type="SUPFAM" id="SSF56112">
    <property type="entry name" value="Protein kinase-like (PK-like)"/>
    <property type="match status" value="1"/>
</dbReference>
<dbReference type="InterPro" id="IPR000719">
    <property type="entry name" value="Prot_kinase_dom"/>
</dbReference>
<evidence type="ECO:0000313" key="7">
    <source>
        <dbReference type="Proteomes" id="UP000237347"/>
    </source>
</evidence>
<sequence>MSNGAQNRNNIKLSGTLGYVAPEYLLDGMPTFILLDSNFNAKLSIFGLAMSNGAQNRNNIKLSGTLGYVAPEYLLDGSLPNLLTTTHFLSSYLSPFASGTPSLSFFCFCFFCASFSNGF</sequence>